<dbReference type="InterPro" id="IPR003148">
    <property type="entry name" value="RCK_N"/>
</dbReference>
<evidence type="ECO:0000256" key="9">
    <source>
        <dbReference type="SAM" id="MobiDB-lite"/>
    </source>
</evidence>
<evidence type="ECO:0000256" key="4">
    <source>
        <dbReference type="ARBA" id="ARBA00022449"/>
    </source>
</evidence>
<reference evidence="12 13" key="1">
    <citation type="submission" date="2018-11" db="EMBL/GenBank/DDBJ databases">
        <title>Genomic Encyclopedia of Type Strains, Phase IV (KMG-IV): sequencing the most valuable type-strain genomes for metagenomic binning, comparative biology and taxonomic classification.</title>
        <authorList>
            <person name="Goeker M."/>
        </authorList>
    </citation>
    <scope>NUCLEOTIDE SEQUENCE [LARGE SCALE GENOMIC DNA]</scope>
    <source>
        <strain evidence="12 13">DSM 100316</strain>
    </source>
</reference>
<organism evidence="12 13">
    <name type="scientific">Sinobacterium caligoides</name>
    <dbReference type="NCBI Taxonomy" id="933926"/>
    <lineage>
        <taxon>Bacteria</taxon>
        <taxon>Pseudomonadati</taxon>
        <taxon>Pseudomonadota</taxon>
        <taxon>Gammaproteobacteria</taxon>
        <taxon>Cellvibrionales</taxon>
        <taxon>Spongiibacteraceae</taxon>
        <taxon>Sinobacterium</taxon>
    </lineage>
</organism>
<keyword evidence="13" id="KW-1185">Reference proteome</keyword>
<dbReference type="InterPro" id="IPR006153">
    <property type="entry name" value="Cation/H_exchanger_TM"/>
</dbReference>
<evidence type="ECO:0000313" key="12">
    <source>
        <dbReference type="EMBL" id="ROS01375.1"/>
    </source>
</evidence>
<dbReference type="RefSeq" id="WP_123712173.1">
    <property type="nucleotide sequence ID" value="NZ_RKHR01000004.1"/>
</dbReference>
<feature type="transmembrane region" description="Helical" evidence="10">
    <location>
        <begin position="147"/>
        <end position="165"/>
    </location>
</feature>
<dbReference type="SUPFAM" id="SSF51735">
    <property type="entry name" value="NAD(P)-binding Rossmann-fold domains"/>
    <property type="match status" value="1"/>
</dbReference>
<dbReference type="Pfam" id="PF02254">
    <property type="entry name" value="TrkA_N"/>
    <property type="match status" value="1"/>
</dbReference>
<dbReference type="PROSITE" id="PS51201">
    <property type="entry name" value="RCK_N"/>
    <property type="match status" value="1"/>
</dbReference>
<comment type="caution">
    <text evidence="12">The sequence shown here is derived from an EMBL/GenBank/DDBJ whole genome shotgun (WGS) entry which is preliminary data.</text>
</comment>
<evidence type="ECO:0000259" key="11">
    <source>
        <dbReference type="PROSITE" id="PS51201"/>
    </source>
</evidence>
<dbReference type="PANTHER" id="PTHR42751">
    <property type="entry name" value="SODIUM/HYDROGEN EXCHANGER FAMILY/TRKA DOMAIN PROTEIN"/>
    <property type="match status" value="1"/>
</dbReference>
<dbReference type="GO" id="GO:1902600">
    <property type="term" value="P:proton transmembrane transport"/>
    <property type="evidence" value="ECO:0007669"/>
    <property type="project" value="InterPro"/>
</dbReference>
<dbReference type="OrthoDB" id="3418949at2"/>
<evidence type="ECO:0000256" key="7">
    <source>
        <dbReference type="ARBA" id="ARBA00023065"/>
    </source>
</evidence>
<gene>
    <name evidence="12" type="ORF">EDC56_1816</name>
</gene>
<proteinExistence type="inferred from homology"/>
<dbReference type="GO" id="GO:0016020">
    <property type="term" value="C:membrane"/>
    <property type="evidence" value="ECO:0007669"/>
    <property type="project" value="UniProtKB-SubCell"/>
</dbReference>
<evidence type="ECO:0000256" key="10">
    <source>
        <dbReference type="SAM" id="Phobius"/>
    </source>
</evidence>
<keyword evidence="6 10" id="KW-1133">Transmembrane helix</keyword>
<feature type="domain" description="RCK N-terminal" evidence="11">
    <location>
        <begin position="387"/>
        <end position="506"/>
    </location>
</feature>
<feature type="transmembrane region" description="Helical" evidence="10">
    <location>
        <begin position="334"/>
        <end position="353"/>
    </location>
</feature>
<accession>A0A3N2DPX5</accession>
<dbReference type="GO" id="GO:0015297">
    <property type="term" value="F:antiporter activity"/>
    <property type="evidence" value="ECO:0007669"/>
    <property type="project" value="UniProtKB-KW"/>
</dbReference>
<dbReference type="InterPro" id="IPR038770">
    <property type="entry name" value="Na+/solute_symporter_sf"/>
</dbReference>
<feature type="transmembrane region" description="Helical" evidence="10">
    <location>
        <begin position="273"/>
        <end position="293"/>
    </location>
</feature>
<feature type="transmembrane region" description="Helical" evidence="10">
    <location>
        <begin position="115"/>
        <end position="135"/>
    </location>
</feature>
<feature type="transmembrane region" description="Helical" evidence="10">
    <location>
        <begin position="200"/>
        <end position="216"/>
    </location>
</feature>
<dbReference type="GO" id="GO:0006813">
    <property type="term" value="P:potassium ion transport"/>
    <property type="evidence" value="ECO:0007669"/>
    <property type="project" value="InterPro"/>
</dbReference>
<feature type="transmembrane region" description="Helical" evidence="10">
    <location>
        <begin position="46"/>
        <end position="65"/>
    </location>
</feature>
<evidence type="ECO:0000256" key="8">
    <source>
        <dbReference type="ARBA" id="ARBA00023136"/>
    </source>
</evidence>
<evidence type="ECO:0000256" key="6">
    <source>
        <dbReference type="ARBA" id="ARBA00022989"/>
    </source>
</evidence>
<evidence type="ECO:0000256" key="5">
    <source>
        <dbReference type="ARBA" id="ARBA00022692"/>
    </source>
</evidence>
<comment type="similarity">
    <text evidence="2">Belongs to the monovalent cation:proton antiporter 2 (CPA2) transporter (TC 2.A.37) family.</text>
</comment>
<evidence type="ECO:0000313" key="13">
    <source>
        <dbReference type="Proteomes" id="UP000275394"/>
    </source>
</evidence>
<evidence type="ECO:0000256" key="2">
    <source>
        <dbReference type="ARBA" id="ARBA00005551"/>
    </source>
</evidence>
<dbReference type="InterPro" id="IPR036291">
    <property type="entry name" value="NAD(P)-bd_dom_sf"/>
</dbReference>
<dbReference type="Proteomes" id="UP000275394">
    <property type="component" value="Unassembled WGS sequence"/>
</dbReference>
<dbReference type="Gene3D" id="3.40.50.720">
    <property type="entry name" value="NAD(P)-binding Rossmann-like Domain"/>
    <property type="match status" value="1"/>
</dbReference>
<name>A0A3N2DPX5_9GAMM</name>
<evidence type="ECO:0000256" key="1">
    <source>
        <dbReference type="ARBA" id="ARBA00004141"/>
    </source>
</evidence>
<protein>
    <submittedName>
        <fullName evidence="12">Transporter (CPA2 family)</fullName>
    </submittedName>
</protein>
<keyword evidence="8 10" id="KW-0472">Membrane</keyword>
<feature type="region of interest" description="Disordered" evidence="9">
    <location>
        <begin position="524"/>
        <end position="544"/>
    </location>
</feature>
<keyword evidence="4" id="KW-0050">Antiport</keyword>
<evidence type="ECO:0000256" key="3">
    <source>
        <dbReference type="ARBA" id="ARBA00022448"/>
    </source>
</evidence>
<feature type="compositionally biased region" description="Basic and acidic residues" evidence="9">
    <location>
        <begin position="524"/>
        <end position="536"/>
    </location>
</feature>
<feature type="transmembrane region" description="Helical" evidence="10">
    <location>
        <begin position="305"/>
        <end position="328"/>
    </location>
</feature>
<keyword evidence="3" id="KW-0813">Transport</keyword>
<keyword evidence="5 10" id="KW-0812">Transmembrane</keyword>
<feature type="transmembrane region" description="Helical" evidence="10">
    <location>
        <begin position="77"/>
        <end position="103"/>
    </location>
</feature>
<comment type="subcellular location">
    <subcellularLocation>
        <location evidence="1">Membrane</location>
        <topology evidence="1">Multi-pass membrane protein</topology>
    </subcellularLocation>
</comment>
<keyword evidence="7" id="KW-0406">Ion transport</keyword>
<feature type="transmembrane region" description="Helical" evidence="10">
    <location>
        <begin position="171"/>
        <end position="188"/>
    </location>
</feature>
<dbReference type="PANTHER" id="PTHR42751:SF1">
    <property type="entry name" value="CATION_PROTON ANTIPORTER YBAL-RELATED"/>
    <property type="match status" value="1"/>
</dbReference>
<dbReference type="Gene3D" id="1.20.1530.20">
    <property type="match status" value="1"/>
</dbReference>
<dbReference type="Pfam" id="PF00999">
    <property type="entry name" value="Na_H_Exchanger"/>
    <property type="match status" value="1"/>
</dbReference>
<dbReference type="AlphaFoldDB" id="A0A3N2DPX5"/>
<dbReference type="EMBL" id="RKHR01000004">
    <property type="protein sequence ID" value="ROS01375.1"/>
    <property type="molecule type" value="Genomic_DNA"/>
</dbReference>
<sequence>MDILNFALILGLALCSGLLFKRLGLPPMIGYLISGFVLGELPLETLWLDPLAEVGIILLLFTIGLKLELRALAMPQIWAVTGIHMGLSIAAFTLLLKGLALAFGSPYLNGDWTSLATIAFALSFSSTVFAVNVLEERGESSSLHGKIAIGILVMQDLIAVTYLAINNGVMPNAWAFCIPLIILARPLLLRIMAFCGHGELLILLGFAYAFGAVALFKFSGIKGDLGALFMGVVLAGHVKTRELAKSLPKFKELFLVGFFLSIGKAGFPNADAWALAIIATLVVYAKPVLYFLLLSRLKLRARSSLLSSLVLTNYSEFGLIIATMGVSTGLIDPQWPAIIALSIMLSFTLSAQLNKMAHSSYDKHGTTLRRFETERRLQQQQPVDTGRAEILVFGMGRVGTGAYDYLREHYGDVVFGLDESAKRAVVHTTAGRRVYQGDGTDRDFLVRLDRKKVKLIMLAMTNHAENIRAVTTLRGLGYSGTIAATAHYTDQQNELRAMGVTAFNLYAEAGTGFAEHVHAELNERAHHKDKSDDHPLPENPPSLN</sequence>